<feature type="domain" description="ATP-grasp" evidence="5">
    <location>
        <begin position="104"/>
        <end position="318"/>
    </location>
</feature>
<comment type="caution">
    <text evidence="6">The sequence shown here is derived from an EMBL/GenBank/DDBJ whole genome shotgun (WGS) entry which is preliminary data.</text>
</comment>
<evidence type="ECO:0000256" key="4">
    <source>
        <dbReference type="PROSITE-ProRule" id="PRU00409"/>
    </source>
</evidence>
<proteinExistence type="predicted"/>
<dbReference type="PANTHER" id="PTHR43585:SF2">
    <property type="entry name" value="ATP-GRASP ENZYME FSQD"/>
    <property type="match status" value="1"/>
</dbReference>
<dbReference type="PANTHER" id="PTHR43585">
    <property type="entry name" value="FUMIPYRROLE BIOSYNTHESIS PROTEIN C"/>
    <property type="match status" value="1"/>
</dbReference>
<keyword evidence="1" id="KW-0436">Ligase</keyword>
<reference evidence="6 7" key="1">
    <citation type="submission" date="2023-08" db="EMBL/GenBank/DDBJ databases">
        <authorList>
            <person name="Girao M."/>
            <person name="Carvalho M.F."/>
        </authorList>
    </citation>
    <scope>NUCLEOTIDE SEQUENCE [LARGE SCALE GENOMIC DNA]</scope>
    <source>
        <strain evidence="6 7">CT-R113</strain>
    </source>
</reference>
<dbReference type="RefSeq" id="WP_330091843.1">
    <property type="nucleotide sequence ID" value="NZ_JAUZMY010000010.1"/>
</dbReference>
<evidence type="ECO:0000259" key="5">
    <source>
        <dbReference type="PROSITE" id="PS50975"/>
    </source>
</evidence>
<dbReference type="InterPro" id="IPR052032">
    <property type="entry name" value="ATP-dep_AA_Ligase"/>
</dbReference>
<dbReference type="Proteomes" id="UP001356095">
    <property type="component" value="Unassembled WGS sequence"/>
</dbReference>
<evidence type="ECO:0000313" key="7">
    <source>
        <dbReference type="Proteomes" id="UP001356095"/>
    </source>
</evidence>
<protein>
    <submittedName>
        <fullName evidence="6">Biotin carboxylase</fullName>
    </submittedName>
</protein>
<dbReference type="EMBL" id="JAUZMY010000010">
    <property type="protein sequence ID" value="MEE2038054.1"/>
    <property type="molecule type" value="Genomic_DNA"/>
</dbReference>
<dbReference type="Gene3D" id="3.30.470.20">
    <property type="entry name" value="ATP-grasp fold, B domain"/>
    <property type="match status" value="1"/>
</dbReference>
<organism evidence="6 7">
    <name type="scientific">Nocardiopsis codii</name>
    <dbReference type="NCBI Taxonomy" id="3065942"/>
    <lineage>
        <taxon>Bacteria</taxon>
        <taxon>Bacillati</taxon>
        <taxon>Actinomycetota</taxon>
        <taxon>Actinomycetes</taxon>
        <taxon>Streptosporangiales</taxon>
        <taxon>Nocardiopsidaceae</taxon>
        <taxon>Nocardiopsis</taxon>
    </lineage>
</organism>
<sequence length="438" mass="49017">MKNVFVIGMDDRNHEILRRTPTGRDCRFHQLLSLDELQSGEVDIDQLLSAAERVLDEFPGSVDAICGYWDFPVTLLVPILCERRGLPSPSLESVVKCEHKYWSRLEQREVIDEYPPFALVELNDHPSPPASPGYPMWLKPVKSASSELAFHVLDDKGFDEAVTELREGIDRIGRPFEQILSRVDLPPEIAEVGGRTCLAEGALHGVQAAVEGFVYRGEVVVYASLDSVDYPGSSAFLRHQYPSGLPEGVRRRMADVAARVIGRVGLDNSTFSVEFFYDPVEDGLNLLEVNPRHSQTHAELFELVDGIANHERMLLLSLGRDPRLAADIHGDHAVAAEWYHRRFGNDGVPVRVPTADEVAELERSLPGVRVEVVPEHGEPLSEMRSQDSYSFELAKIVIGAADETEMRAKYERCVEALRFEFVEEAEDADVVPHGADRR</sequence>
<evidence type="ECO:0000256" key="3">
    <source>
        <dbReference type="ARBA" id="ARBA00022840"/>
    </source>
</evidence>
<accession>A0ABU7K830</accession>
<name>A0ABU7K830_9ACTN</name>
<gene>
    <name evidence="6" type="ORF">Q8791_12590</name>
</gene>
<keyword evidence="3 4" id="KW-0067">ATP-binding</keyword>
<evidence type="ECO:0000256" key="1">
    <source>
        <dbReference type="ARBA" id="ARBA00022598"/>
    </source>
</evidence>
<keyword evidence="2 4" id="KW-0547">Nucleotide-binding</keyword>
<dbReference type="InterPro" id="IPR011761">
    <property type="entry name" value="ATP-grasp"/>
</dbReference>
<evidence type="ECO:0000256" key="2">
    <source>
        <dbReference type="ARBA" id="ARBA00022741"/>
    </source>
</evidence>
<dbReference type="SUPFAM" id="SSF56059">
    <property type="entry name" value="Glutathione synthetase ATP-binding domain-like"/>
    <property type="match status" value="1"/>
</dbReference>
<dbReference type="PROSITE" id="PS50975">
    <property type="entry name" value="ATP_GRASP"/>
    <property type="match status" value="1"/>
</dbReference>
<keyword evidence="7" id="KW-1185">Reference proteome</keyword>
<evidence type="ECO:0000313" key="6">
    <source>
        <dbReference type="EMBL" id="MEE2038054.1"/>
    </source>
</evidence>